<dbReference type="PROSITE" id="PS51257">
    <property type="entry name" value="PROKAR_LIPOPROTEIN"/>
    <property type="match status" value="1"/>
</dbReference>
<evidence type="ECO:0000256" key="2">
    <source>
        <dbReference type="ARBA" id="ARBA00022803"/>
    </source>
</evidence>
<evidence type="ECO:0000256" key="1">
    <source>
        <dbReference type="ARBA" id="ARBA00022737"/>
    </source>
</evidence>
<dbReference type="EMBL" id="JBHSWI010000001">
    <property type="protein sequence ID" value="MFC6646128.1"/>
    <property type="molecule type" value="Genomic_DNA"/>
</dbReference>
<evidence type="ECO:0000313" key="5">
    <source>
        <dbReference type="EMBL" id="MFC6646128.1"/>
    </source>
</evidence>
<proteinExistence type="predicted"/>
<keyword evidence="2 3" id="KW-0802">TPR repeat</keyword>
<keyword evidence="6" id="KW-1185">Reference proteome</keyword>
<dbReference type="Proteomes" id="UP001596391">
    <property type="component" value="Unassembled WGS sequence"/>
</dbReference>
<dbReference type="Gene3D" id="1.25.40.10">
    <property type="entry name" value="Tetratricopeptide repeat domain"/>
    <property type="match status" value="3"/>
</dbReference>
<feature type="chain" id="PRO_5045693054" evidence="4">
    <location>
        <begin position="25"/>
        <end position="271"/>
    </location>
</feature>
<dbReference type="PANTHER" id="PTHR44943:SF8">
    <property type="entry name" value="TPR REPEAT-CONTAINING PROTEIN MJ0263"/>
    <property type="match status" value="1"/>
</dbReference>
<name>A0ABW1ZAQ8_9BACT</name>
<keyword evidence="1" id="KW-0677">Repeat</keyword>
<sequence>MKLISRFVAGAAALMLLAGTTGCAKLKARDRLVKGVQAFKSGQYEVATNLFQESIQLDPSYQAAHLYLATAYSYRVVPGLDSPENIAVAKKALSGFDDVLSANPNDLGALKQEASIYRNIKQYDKAKAIEQKIISIDAKDSEAYYTIAWIDWNLAYKNAVQILGKAGLTDDGMGNVKKSKDVCQQLVTANSTLVTEALDNLHKAVEINPNYDDAMQYLNLTYRRKADLECGDDAARKADLSTADEWVQKATGARRANEAAKEAKLKGGVTM</sequence>
<protein>
    <submittedName>
        <fullName evidence="5">Tetratricopeptide repeat protein</fullName>
    </submittedName>
</protein>
<keyword evidence="4" id="KW-0732">Signal</keyword>
<dbReference type="SUPFAM" id="SSF48452">
    <property type="entry name" value="TPR-like"/>
    <property type="match status" value="1"/>
</dbReference>
<dbReference type="InterPro" id="IPR051685">
    <property type="entry name" value="Ycf3/AcsC/BcsC/TPR_MFPF"/>
</dbReference>
<dbReference type="PANTHER" id="PTHR44943">
    <property type="entry name" value="CELLULOSE SYNTHASE OPERON PROTEIN C"/>
    <property type="match status" value="1"/>
</dbReference>
<feature type="repeat" description="TPR" evidence="3">
    <location>
        <begin position="28"/>
        <end position="61"/>
    </location>
</feature>
<dbReference type="InterPro" id="IPR019734">
    <property type="entry name" value="TPR_rpt"/>
</dbReference>
<evidence type="ECO:0000313" key="6">
    <source>
        <dbReference type="Proteomes" id="UP001596391"/>
    </source>
</evidence>
<gene>
    <name evidence="5" type="ORF">ACFQBQ_11150</name>
</gene>
<evidence type="ECO:0000256" key="4">
    <source>
        <dbReference type="SAM" id="SignalP"/>
    </source>
</evidence>
<dbReference type="InterPro" id="IPR011990">
    <property type="entry name" value="TPR-like_helical_dom_sf"/>
</dbReference>
<dbReference type="Pfam" id="PF13181">
    <property type="entry name" value="TPR_8"/>
    <property type="match status" value="1"/>
</dbReference>
<dbReference type="PROSITE" id="PS50005">
    <property type="entry name" value="TPR"/>
    <property type="match status" value="1"/>
</dbReference>
<comment type="caution">
    <text evidence="5">The sequence shown here is derived from an EMBL/GenBank/DDBJ whole genome shotgun (WGS) entry which is preliminary data.</text>
</comment>
<reference evidence="6" key="1">
    <citation type="journal article" date="2019" name="Int. J. Syst. Evol. Microbiol.">
        <title>The Global Catalogue of Microorganisms (GCM) 10K type strain sequencing project: providing services to taxonomists for standard genome sequencing and annotation.</title>
        <authorList>
            <consortium name="The Broad Institute Genomics Platform"/>
            <consortium name="The Broad Institute Genome Sequencing Center for Infectious Disease"/>
            <person name="Wu L."/>
            <person name="Ma J."/>
        </authorList>
    </citation>
    <scope>NUCLEOTIDE SEQUENCE [LARGE SCALE GENOMIC DNA]</scope>
    <source>
        <strain evidence="6">CGMCC 1.16026</strain>
    </source>
</reference>
<evidence type="ECO:0000256" key="3">
    <source>
        <dbReference type="PROSITE-ProRule" id="PRU00339"/>
    </source>
</evidence>
<dbReference type="RefSeq" id="WP_263369826.1">
    <property type="nucleotide sequence ID" value="NZ_JAGSYD010000001.1"/>
</dbReference>
<organism evidence="5 6">
    <name type="scientific">Granulicella cerasi</name>
    <dbReference type="NCBI Taxonomy" id="741063"/>
    <lineage>
        <taxon>Bacteria</taxon>
        <taxon>Pseudomonadati</taxon>
        <taxon>Acidobacteriota</taxon>
        <taxon>Terriglobia</taxon>
        <taxon>Terriglobales</taxon>
        <taxon>Acidobacteriaceae</taxon>
        <taxon>Granulicella</taxon>
    </lineage>
</organism>
<accession>A0ABW1ZAQ8</accession>
<feature type="signal peptide" evidence="4">
    <location>
        <begin position="1"/>
        <end position="24"/>
    </location>
</feature>